<dbReference type="AlphaFoldDB" id="A0A0V1B649"/>
<evidence type="ECO:0000313" key="1">
    <source>
        <dbReference type="EMBL" id="KRY32410.1"/>
    </source>
</evidence>
<keyword evidence="2" id="KW-1185">Reference proteome</keyword>
<protein>
    <submittedName>
        <fullName evidence="1">Uncharacterized protein</fullName>
    </submittedName>
</protein>
<dbReference type="EMBL" id="JYDI01001372">
    <property type="protein sequence ID" value="KRY32410.1"/>
    <property type="molecule type" value="Genomic_DNA"/>
</dbReference>
<evidence type="ECO:0000313" key="2">
    <source>
        <dbReference type="Proteomes" id="UP000054653"/>
    </source>
</evidence>
<reference evidence="1 2" key="1">
    <citation type="submission" date="2015-01" db="EMBL/GenBank/DDBJ databases">
        <title>Evolution of Trichinella species and genotypes.</title>
        <authorList>
            <person name="Korhonen P.K."/>
            <person name="Edoardo P."/>
            <person name="Giuseppe L.R."/>
            <person name="Gasser R.B."/>
        </authorList>
    </citation>
    <scope>NUCLEOTIDE SEQUENCE [LARGE SCALE GENOMIC DNA]</scope>
    <source>
        <strain evidence="1">ISS120</strain>
    </source>
</reference>
<dbReference type="Proteomes" id="UP000054653">
    <property type="component" value="Unassembled WGS sequence"/>
</dbReference>
<accession>A0A0V1B649</accession>
<gene>
    <name evidence="1" type="ORF">T03_13556</name>
</gene>
<comment type="caution">
    <text evidence="1">The sequence shown here is derived from an EMBL/GenBank/DDBJ whole genome shotgun (WGS) entry which is preliminary data.</text>
</comment>
<proteinExistence type="predicted"/>
<name>A0A0V1B649_TRIBR</name>
<sequence length="55" mass="6194">MRHNNRKTVVTIQPFSISSRHNPVIALPAINERLIFAGLTKALTGLLHQSKTRMD</sequence>
<organism evidence="1 2">
    <name type="scientific">Trichinella britovi</name>
    <name type="common">Parasitic roundworm</name>
    <dbReference type="NCBI Taxonomy" id="45882"/>
    <lineage>
        <taxon>Eukaryota</taxon>
        <taxon>Metazoa</taxon>
        <taxon>Ecdysozoa</taxon>
        <taxon>Nematoda</taxon>
        <taxon>Enoplea</taxon>
        <taxon>Dorylaimia</taxon>
        <taxon>Trichinellida</taxon>
        <taxon>Trichinellidae</taxon>
        <taxon>Trichinella</taxon>
    </lineage>
</organism>